<feature type="compositionally biased region" description="Acidic residues" evidence="1">
    <location>
        <begin position="382"/>
        <end position="404"/>
    </location>
</feature>
<gene>
    <name evidence="3" type="ORF">GBAR_LOCUS5635</name>
</gene>
<feature type="chain" id="PRO_5041240262" evidence="2">
    <location>
        <begin position="19"/>
        <end position="525"/>
    </location>
</feature>
<keyword evidence="4" id="KW-1185">Reference proteome</keyword>
<feature type="compositionally biased region" description="Low complexity" evidence="1">
    <location>
        <begin position="500"/>
        <end position="525"/>
    </location>
</feature>
<dbReference type="EMBL" id="CASHTH010000824">
    <property type="protein sequence ID" value="CAI8008186.1"/>
    <property type="molecule type" value="Genomic_DNA"/>
</dbReference>
<evidence type="ECO:0000256" key="1">
    <source>
        <dbReference type="SAM" id="MobiDB-lite"/>
    </source>
</evidence>
<sequence>RTQLLALLLQGSVAVTRQGSPAPFGSRRWNYQLTSRPITASPRPGRCSCVAVSLQTYLQAELQAPEDVMFPRETQHRILNLAPAGAVASSGPSLDGSKLIQVVAGAGNGTKEFLVAQPQTLLIEEANSPYAVTTGHILTTTHPHPSIPIAHPSLLHPTHISLPHTRHQSPGAQQPQLVTATPAALNVSLLHNGSILSTSLPLVSTSAPQIIPETSSNHVLPVSSSSSSTLSSSSSSSFSSSLLSSSSSSLSLTSSSSSSPTKTPAPTITLTIPSCTLGLQMVPSGVNGAATLIPVLQQTEGGRGEDEKEGGREGLTVLASLQPNGGLVAQLPVQLTLSPEQVASLCNINGVIGGERVEEGGGGGGEEEKEEQNGDGVKCETLDEEARESGSGEEEREEVEGELVEGEREGGEVARVEVESDRHEKLATSSSPRILQQSYAYVMTDSSQVDAVHRLVAPFQPFNQHQSPIFLSSRVPAATVEGRVRYNLLAPSFPSPLPLPQHTSPHHSPQAHPSPSSSPPTHRIQ</sequence>
<dbReference type="Proteomes" id="UP001174909">
    <property type="component" value="Unassembled WGS sequence"/>
</dbReference>
<keyword evidence="2" id="KW-0732">Signal</keyword>
<feature type="region of interest" description="Disordered" evidence="1">
    <location>
        <begin position="357"/>
        <end position="431"/>
    </location>
</feature>
<protein>
    <submittedName>
        <fullName evidence="3">Uncharacterized protein</fullName>
    </submittedName>
</protein>
<accession>A0AA35W8P9</accession>
<reference evidence="3" key="1">
    <citation type="submission" date="2023-03" db="EMBL/GenBank/DDBJ databases">
        <authorList>
            <person name="Steffen K."/>
            <person name="Cardenas P."/>
        </authorList>
    </citation>
    <scope>NUCLEOTIDE SEQUENCE</scope>
</reference>
<feature type="region of interest" description="Disordered" evidence="1">
    <location>
        <begin position="152"/>
        <end position="175"/>
    </location>
</feature>
<feature type="compositionally biased region" description="Basic and acidic residues" evidence="1">
    <location>
        <begin position="405"/>
        <end position="426"/>
    </location>
</feature>
<evidence type="ECO:0000256" key="2">
    <source>
        <dbReference type="SAM" id="SignalP"/>
    </source>
</evidence>
<name>A0AA35W8P9_GEOBA</name>
<proteinExistence type="predicted"/>
<comment type="caution">
    <text evidence="3">The sequence shown here is derived from an EMBL/GenBank/DDBJ whole genome shotgun (WGS) entry which is preliminary data.</text>
</comment>
<organism evidence="3 4">
    <name type="scientific">Geodia barretti</name>
    <name type="common">Barrett's horny sponge</name>
    <dbReference type="NCBI Taxonomy" id="519541"/>
    <lineage>
        <taxon>Eukaryota</taxon>
        <taxon>Metazoa</taxon>
        <taxon>Porifera</taxon>
        <taxon>Demospongiae</taxon>
        <taxon>Heteroscleromorpha</taxon>
        <taxon>Tetractinellida</taxon>
        <taxon>Astrophorina</taxon>
        <taxon>Geodiidae</taxon>
        <taxon>Geodia</taxon>
    </lineage>
</organism>
<feature type="compositionally biased region" description="Low complexity" evidence="1">
    <location>
        <begin position="223"/>
        <end position="235"/>
    </location>
</feature>
<evidence type="ECO:0000313" key="4">
    <source>
        <dbReference type="Proteomes" id="UP001174909"/>
    </source>
</evidence>
<feature type="non-terminal residue" evidence="3">
    <location>
        <position position="525"/>
    </location>
</feature>
<feature type="signal peptide" evidence="2">
    <location>
        <begin position="1"/>
        <end position="18"/>
    </location>
</feature>
<feature type="region of interest" description="Disordered" evidence="1">
    <location>
        <begin position="216"/>
        <end position="235"/>
    </location>
</feature>
<evidence type="ECO:0000313" key="3">
    <source>
        <dbReference type="EMBL" id="CAI8008186.1"/>
    </source>
</evidence>
<feature type="region of interest" description="Disordered" evidence="1">
    <location>
        <begin position="491"/>
        <end position="525"/>
    </location>
</feature>
<dbReference type="AlphaFoldDB" id="A0AA35W8P9"/>